<evidence type="ECO:0000313" key="2">
    <source>
        <dbReference type="Proteomes" id="UP001364156"/>
    </source>
</evidence>
<dbReference type="Proteomes" id="UP001364156">
    <property type="component" value="Chromosome"/>
</dbReference>
<proteinExistence type="predicted"/>
<name>A0ABZ2HFM4_9RHOB</name>
<dbReference type="EMBL" id="CP146069">
    <property type="protein sequence ID" value="WWR45619.1"/>
    <property type="molecule type" value="Genomic_DNA"/>
</dbReference>
<gene>
    <name evidence="1" type="ORF">RZ517_12560</name>
</gene>
<evidence type="ECO:0000313" key="1">
    <source>
        <dbReference type="EMBL" id="WWR45619.1"/>
    </source>
</evidence>
<dbReference type="RefSeq" id="WP_338548541.1">
    <property type="nucleotide sequence ID" value="NZ_CP146069.1"/>
</dbReference>
<protein>
    <submittedName>
        <fullName evidence="1">Uncharacterized protein</fullName>
    </submittedName>
</protein>
<keyword evidence="2" id="KW-1185">Reference proteome</keyword>
<organism evidence="1 2">
    <name type="scientific">Roseovarius phycicola</name>
    <dbReference type="NCBI Taxonomy" id="3080976"/>
    <lineage>
        <taxon>Bacteria</taxon>
        <taxon>Pseudomonadati</taxon>
        <taxon>Pseudomonadota</taxon>
        <taxon>Alphaproteobacteria</taxon>
        <taxon>Rhodobacterales</taxon>
        <taxon>Roseobacteraceae</taxon>
        <taxon>Roseovarius</taxon>
    </lineage>
</organism>
<sequence length="157" mass="17976">MSFNHVFIKEAHEKFPDVTACLADVETNDTPLNLLDLRWADFNNDKEVTLCVFYIADILRTSERVEDWFRAQGMAIYAFTISDTQKPPLTSRTLRGSFLEYVPPSCSIYSMFVAPLFSDAPWRPDWDVRRNAIGVQIAYMRNGEIAGVRVERGSCLN</sequence>
<accession>A0ABZ2HFM4</accession>
<reference evidence="1 2" key="1">
    <citation type="submission" date="2023-10" db="EMBL/GenBank/DDBJ databases">
        <title>Roseovarius strain S88 nov., isolated from a marine algae.</title>
        <authorList>
            <person name="Lee M.W."/>
            <person name="Lee J.K."/>
            <person name="Kim J.M."/>
            <person name="Choi D.G."/>
            <person name="Baek J.H."/>
            <person name="Bayburt H."/>
            <person name="Jung J.J."/>
            <person name="Han D.M."/>
            <person name="Jeon C.O."/>
        </authorList>
    </citation>
    <scope>NUCLEOTIDE SEQUENCE [LARGE SCALE GENOMIC DNA]</scope>
    <source>
        <strain evidence="1 2">S88</strain>
    </source>
</reference>